<reference evidence="2" key="1">
    <citation type="journal article" date="2019" name="Int. J. Syst. Evol. Microbiol.">
        <title>The Global Catalogue of Microorganisms (GCM) 10K type strain sequencing project: providing services to taxonomists for standard genome sequencing and annotation.</title>
        <authorList>
            <consortium name="The Broad Institute Genomics Platform"/>
            <consortium name="The Broad Institute Genome Sequencing Center for Infectious Disease"/>
            <person name="Wu L."/>
            <person name="Ma J."/>
        </authorList>
    </citation>
    <scope>NUCLEOTIDE SEQUENCE [LARGE SCALE GENOMIC DNA]</scope>
    <source>
        <strain evidence="2">KCTC 42911</strain>
    </source>
</reference>
<dbReference type="Proteomes" id="UP001595629">
    <property type="component" value="Unassembled WGS sequence"/>
</dbReference>
<evidence type="ECO:0000313" key="1">
    <source>
        <dbReference type="EMBL" id="MFC3616107.1"/>
    </source>
</evidence>
<evidence type="ECO:0000313" key="2">
    <source>
        <dbReference type="Proteomes" id="UP001595629"/>
    </source>
</evidence>
<comment type="caution">
    <text evidence="1">The sequence shown here is derived from an EMBL/GenBank/DDBJ whole genome shotgun (WGS) entry which is preliminary data.</text>
</comment>
<keyword evidence="2" id="KW-1185">Reference proteome</keyword>
<gene>
    <name evidence="1" type="ORF">ACFORG_20370</name>
</gene>
<dbReference type="RefSeq" id="WP_386737411.1">
    <property type="nucleotide sequence ID" value="NZ_JBHRXI010000041.1"/>
</dbReference>
<protein>
    <submittedName>
        <fullName evidence="1">Uncharacterized protein</fullName>
    </submittedName>
</protein>
<accession>A0ABV7TKD5</accession>
<proteinExistence type="predicted"/>
<dbReference type="EMBL" id="JBHRXI010000041">
    <property type="protein sequence ID" value="MFC3616107.1"/>
    <property type="molecule type" value="Genomic_DNA"/>
</dbReference>
<sequence>MPKHRLSMPPGDWPGDIRARFEAAFAEASGHQRPRLEQGLGRWLRAAAQDDLPPDLITPSLVERRLGDLRPEMQGAARQALQAVFPEANVFGRETRVEVESKRAALQRKIARNWHRLPEPWQTAARPKLFFCPEGLNDGLLVEAWTIDTLQSRLQSAWAFFDFCRENGLAEDVTRRTVPLRLDARQHAFRRGEVAISTVRGEMQSLKLLGLALFPDRDWGWMDPVLKLLKKQAAWQPSRNDGRIVDL</sequence>
<name>A0ABV7TKD5_9RHOB</name>
<feature type="non-terminal residue" evidence="1">
    <location>
        <position position="247"/>
    </location>
</feature>
<organism evidence="1 2">
    <name type="scientific">Lutimaribacter marinistellae</name>
    <dbReference type="NCBI Taxonomy" id="1820329"/>
    <lineage>
        <taxon>Bacteria</taxon>
        <taxon>Pseudomonadati</taxon>
        <taxon>Pseudomonadota</taxon>
        <taxon>Alphaproteobacteria</taxon>
        <taxon>Rhodobacterales</taxon>
        <taxon>Roseobacteraceae</taxon>
        <taxon>Lutimaribacter</taxon>
    </lineage>
</organism>